<evidence type="ECO:0000313" key="4">
    <source>
        <dbReference type="Proteomes" id="UP000018031"/>
    </source>
</evidence>
<dbReference type="AlphaFoldDB" id="T1DTS6"/>
<protein>
    <submittedName>
        <fullName evidence="3">Uncharacterized protein</fullName>
    </submittedName>
</protein>
<organism evidence="3 4">
    <name type="scientific">Porphyromonas crevioricanis JCM 15906</name>
    <dbReference type="NCBI Taxonomy" id="1305617"/>
    <lineage>
        <taxon>Bacteria</taxon>
        <taxon>Pseudomonadati</taxon>
        <taxon>Bacteroidota</taxon>
        <taxon>Bacteroidia</taxon>
        <taxon>Bacteroidales</taxon>
        <taxon>Porphyromonadaceae</taxon>
        <taxon>Porphyromonas</taxon>
    </lineage>
</organism>
<dbReference type="InterPro" id="IPR032675">
    <property type="entry name" value="LRR_dom_sf"/>
</dbReference>
<dbReference type="Pfam" id="PF18962">
    <property type="entry name" value="Por_Secre_tail"/>
    <property type="match status" value="1"/>
</dbReference>
<sequence>MNNKNDMKNLTHSRMLVLAFALLTLSSISFDLSAQERQEENVIKLTTSIPVGKKISFWLRSKDEIKIEGVENSGVLIKPLKEEEEFTFRVSNPEIKIIGPVIDFSAVKQQLISLDLSGINTLVNVSCNNNQIRELDFSSNKGVQRLDIYGNIIRNENMTKMLESLPKASNSKCELYVIDSKNRKEWNISTKADVAIATKKGWDVRDLRGDYINISETDNGEEYEGETTLPEKFFTVTFKPTTNGEIRIEGDQDLSRLALGAELAVTATPANGYELDKLLVNENLDIRSLKRFVVDGDIELSAVFREVGSISKVANNNLRLYPTVAKDIVSIKMAIANEQVFVFTVDGHIVANTYTNAEGSAVLNVSNWAKGLYIVKAGTQTSKLVKD</sequence>
<dbReference type="InterPro" id="IPR026444">
    <property type="entry name" value="Secre_tail"/>
</dbReference>
<dbReference type="NCBIfam" id="TIGR04183">
    <property type="entry name" value="Por_Secre_tail"/>
    <property type="match status" value="1"/>
</dbReference>
<reference evidence="3 4" key="2">
    <citation type="journal article" date="2013" name="Genome Announc.">
        <title>Draft Genome Sequences of Porphyromonas crevioricanis JCM 15906T and Porphyromonas cansulci JCM 13913T Isolated from a Canine Oral Cavity.</title>
        <authorList>
            <person name="Sakamoto M."/>
            <person name="Tanaka N."/>
            <person name="Shiwa Y."/>
            <person name="Yoshikawa H."/>
            <person name="Ohkuma M."/>
        </authorList>
    </citation>
    <scope>NUCLEOTIDE SEQUENCE [LARGE SCALE GENOMIC DNA]</scope>
    <source>
        <strain evidence="3 4">JCM 15906</strain>
    </source>
</reference>
<reference evidence="4" key="1">
    <citation type="journal article" date="2013" name="Genome">
        <title>Draft Genome Sequences of Porphyromonas crevioricanis JCM 15906T and Porphyromonas cansulci JCM 13913T Isolated from a Canine Oral Cavity.</title>
        <authorList>
            <person name="Sakamoto M."/>
            <person name="Tanaka N."/>
            <person name="Shiwa Y."/>
            <person name="Yoshikawa H."/>
            <person name="Ohkuma M."/>
        </authorList>
    </citation>
    <scope>NUCLEOTIDE SEQUENCE [LARGE SCALE GENOMIC DNA]</scope>
    <source>
        <strain evidence="4">JCM 15906</strain>
    </source>
</reference>
<dbReference type="Pfam" id="PF18998">
    <property type="entry name" value="Flg_new_2"/>
    <property type="match status" value="1"/>
</dbReference>
<comment type="caution">
    <text evidence="3">The sequence shown here is derived from an EMBL/GenBank/DDBJ whole genome shotgun (WGS) entry which is preliminary data.</text>
</comment>
<gene>
    <name evidence="3" type="ORF">PORCRE_2103</name>
</gene>
<feature type="domain" description="Bacterial repeat" evidence="2">
    <location>
        <begin position="235"/>
        <end position="306"/>
    </location>
</feature>
<feature type="domain" description="Secretion system C-terminal sorting" evidence="1">
    <location>
        <begin position="320"/>
        <end position="384"/>
    </location>
</feature>
<name>T1DTS6_9PORP</name>
<proteinExistence type="predicted"/>
<dbReference type="Gene3D" id="3.80.10.10">
    <property type="entry name" value="Ribonuclease Inhibitor"/>
    <property type="match status" value="1"/>
</dbReference>
<evidence type="ECO:0000313" key="3">
    <source>
        <dbReference type="EMBL" id="GAD06370.1"/>
    </source>
</evidence>
<evidence type="ECO:0000259" key="2">
    <source>
        <dbReference type="Pfam" id="PF18998"/>
    </source>
</evidence>
<accession>T1DTS6</accession>
<evidence type="ECO:0000259" key="1">
    <source>
        <dbReference type="Pfam" id="PF18962"/>
    </source>
</evidence>
<dbReference type="EMBL" id="BAOU01000076">
    <property type="protein sequence ID" value="GAD06370.1"/>
    <property type="molecule type" value="Genomic_DNA"/>
</dbReference>
<dbReference type="InterPro" id="IPR044060">
    <property type="entry name" value="Bacterial_rp_domain"/>
</dbReference>
<dbReference type="Proteomes" id="UP000018031">
    <property type="component" value="Unassembled WGS sequence"/>
</dbReference>